<dbReference type="InterPro" id="IPR001254">
    <property type="entry name" value="Trypsin_dom"/>
</dbReference>
<dbReference type="SUPFAM" id="SSF50494">
    <property type="entry name" value="Trypsin-like serine proteases"/>
    <property type="match status" value="2"/>
</dbReference>
<dbReference type="Pfam" id="PF00089">
    <property type="entry name" value="Trypsin"/>
    <property type="match status" value="2"/>
</dbReference>
<dbReference type="InterPro" id="IPR043504">
    <property type="entry name" value="Peptidase_S1_PA_chymotrypsin"/>
</dbReference>
<feature type="domain" description="Peptidase S1" evidence="3">
    <location>
        <begin position="53"/>
        <end position="439"/>
    </location>
</feature>
<sequence>QNNIVLLFSYLIRFLLFVVEMFASLTVSIWICLYYFLLVKRGHAYHEERVKRIINGKPLKSSNTYRTTYFVQLKNVWNCLTNQFDHNLKDCEQKHWCSGALVHEEFVLTACHCISYTVFYSGNYTPKTTTSFPDIPRDPWSSHGQPYRSWSYPFHRQYEISLTKVKGYHPLYNSMAIFAGSANTSEMTQRRHAAAFYPHSLCSKRREEMYMGDPQEIIYPIEYDVGLIKTCYPFKTGSAVTVAPIHPTYNLERDLKIALTQKKVCLYSGWGEKLDTGEKLGGKRTLPDILQHEWRHIDCSSECTFGLRCVICSKHHGQTVTYPTFGDSGLPVVCDGKVVGIHNSGGAYYTLNLTYSLDFPLACARKYLAPSFLADLVKLKDKIFHYIDGKPVTYKNRLKRDVDHDYIGMNEYSSSPQLFFSHTYVIVFLMLPNFYSWSI</sequence>
<organism evidence="4">
    <name type="scientific">Lygus hesperus</name>
    <name type="common">Western plant bug</name>
    <dbReference type="NCBI Taxonomy" id="30085"/>
    <lineage>
        <taxon>Eukaryota</taxon>
        <taxon>Metazoa</taxon>
        <taxon>Ecdysozoa</taxon>
        <taxon>Arthropoda</taxon>
        <taxon>Hexapoda</taxon>
        <taxon>Insecta</taxon>
        <taxon>Pterygota</taxon>
        <taxon>Neoptera</taxon>
        <taxon>Paraneoptera</taxon>
        <taxon>Hemiptera</taxon>
        <taxon>Heteroptera</taxon>
        <taxon>Panheteroptera</taxon>
        <taxon>Cimicomorpha</taxon>
        <taxon>Miridae</taxon>
        <taxon>Mirini</taxon>
        <taxon>Lygus</taxon>
    </lineage>
</organism>
<feature type="non-terminal residue" evidence="4">
    <location>
        <position position="1"/>
    </location>
</feature>
<reference evidence="4" key="2">
    <citation type="submission" date="2014-07" db="EMBL/GenBank/DDBJ databases">
        <authorList>
            <person name="Hull J."/>
        </authorList>
    </citation>
    <scope>NUCLEOTIDE SEQUENCE</scope>
</reference>
<keyword evidence="1" id="KW-1015">Disulfide bond</keyword>
<dbReference type="EMBL" id="GBHO01018317">
    <property type="protein sequence ID" value="JAG25287.1"/>
    <property type="molecule type" value="Transcribed_RNA"/>
</dbReference>
<evidence type="ECO:0000313" key="4">
    <source>
        <dbReference type="EMBL" id="JAG25287.1"/>
    </source>
</evidence>
<evidence type="ECO:0000256" key="2">
    <source>
        <dbReference type="SAM" id="Phobius"/>
    </source>
</evidence>
<evidence type="ECO:0000256" key="1">
    <source>
        <dbReference type="ARBA" id="ARBA00023157"/>
    </source>
</evidence>
<dbReference type="PANTHER" id="PTHR24250">
    <property type="entry name" value="CHYMOTRYPSIN-RELATED"/>
    <property type="match status" value="1"/>
</dbReference>
<feature type="transmembrane region" description="Helical" evidence="2">
    <location>
        <begin position="12"/>
        <end position="37"/>
    </location>
</feature>
<dbReference type="GO" id="GO:0006508">
    <property type="term" value="P:proteolysis"/>
    <property type="evidence" value="ECO:0007669"/>
    <property type="project" value="InterPro"/>
</dbReference>
<keyword evidence="2" id="KW-0812">Transmembrane</keyword>
<dbReference type="AlphaFoldDB" id="A0A0A9XWV9"/>
<feature type="transmembrane region" description="Helical" evidence="2">
    <location>
        <begin position="418"/>
        <end position="437"/>
    </location>
</feature>
<protein>
    <submittedName>
        <fullName evidence="4">Prostate-specific antigen</fullName>
    </submittedName>
</protein>
<dbReference type="Gene3D" id="2.40.10.10">
    <property type="entry name" value="Trypsin-like serine proteases"/>
    <property type="match status" value="1"/>
</dbReference>
<reference evidence="4" key="1">
    <citation type="journal article" date="2014" name="PLoS ONE">
        <title>Transcriptome-Based Identification of ABC Transporters in the Western Tarnished Plant Bug Lygus hesperus.</title>
        <authorList>
            <person name="Hull J.J."/>
            <person name="Chaney K."/>
            <person name="Geib S.M."/>
            <person name="Fabrick J.A."/>
            <person name="Brent C.S."/>
            <person name="Walsh D."/>
            <person name="Lavine L.C."/>
        </authorList>
    </citation>
    <scope>NUCLEOTIDE SEQUENCE</scope>
</reference>
<accession>A0A0A9XWV9</accession>
<gene>
    <name evidence="4" type="primary">KLK3</name>
    <name evidence="4" type="ORF">CM83_1362</name>
</gene>
<evidence type="ECO:0000259" key="3">
    <source>
        <dbReference type="PROSITE" id="PS50240"/>
    </source>
</evidence>
<name>A0A0A9XWV9_LYGHE</name>
<dbReference type="SMART" id="SM00020">
    <property type="entry name" value="Tryp_SPc"/>
    <property type="match status" value="1"/>
</dbReference>
<keyword evidence="2" id="KW-0472">Membrane</keyword>
<proteinExistence type="predicted"/>
<dbReference type="PANTHER" id="PTHR24250:SF27">
    <property type="entry name" value="ELASTASE 2 LIKE"/>
    <property type="match status" value="1"/>
</dbReference>
<dbReference type="GO" id="GO:0004252">
    <property type="term" value="F:serine-type endopeptidase activity"/>
    <property type="evidence" value="ECO:0007669"/>
    <property type="project" value="InterPro"/>
</dbReference>
<dbReference type="PROSITE" id="PS50240">
    <property type="entry name" value="TRYPSIN_DOM"/>
    <property type="match status" value="1"/>
</dbReference>
<dbReference type="InterPro" id="IPR009003">
    <property type="entry name" value="Peptidase_S1_PA"/>
</dbReference>
<keyword evidence="2" id="KW-1133">Transmembrane helix</keyword>